<dbReference type="PANTHER" id="PTHR10098">
    <property type="entry name" value="RAPSYN-RELATED"/>
    <property type="match status" value="1"/>
</dbReference>
<keyword evidence="6" id="KW-0520">NAD</keyword>
<dbReference type="Gene3D" id="1.25.40.10">
    <property type="entry name" value="Tetratricopeptide repeat domain"/>
    <property type="match status" value="2"/>
</dbReference>
<accession>A0A815W0M1</accession>
<protein>
    <recommendedName>
        <fullName evidence="6">NAD(P)(+)--arginine ADP-ribosyltransferase</fullName>
        <ecNumber evidence="6">2.4.2.31</ecNumber>
    </recommendedName>
    <alternativeName>
        <fullName evidence="6">Mono(ADP-ribosyl)transferase</fullName>
    </alternativeName>
</protein>
<dbReference type="InterPro" id="IPR000768">
    <property type="entry name" value="ART"/>
</dbReference>
<evidence type="ECO:0000256" key="6">
    <source>
        <dbReference type="RuleBase" id="RU361228"/>
    </source>
</evidence>
<dbReference type="GO" id="GO:0106274">
    <property type="term" value="F:NAD+-protein-arginine ADP-ribosyltransferase activity"/>
    <property type="evidence" value="ECO:0007669"/>
    <property type="project" value="UniProtKB-EC"/>
</dbReference>
<dbReference type="OrthoDB" id="9991614at2759"/>
<dbReference type="AlphaFoldDB" id="A0A815W0M1"/>
<organism evidence="7 9">
    <name type="scientific">Didymodactylos carnosus</name>
    <dbReference type="NCBI Taxonomy" id="1234261"/>
    <lineage>
        <taxon>Eukaryota</taxon>
        <taxon>Metazoa</taxon>
        <taxon>Spiralia</taxon>
        <taxon>Gnathifera</taxon>
        <taxon>Rotifera</taxon>
        <taxon>Eurotatoria</taxon>
        <taxon>Bdelloidea</taxon>
        <taxon>Philodinida</taxon>
        <taxon>Philodinidae</taxon>
        <taxon>Didymodactylos</taxon>
    </lineage>
</organism>
<dbReference type="Pfam" id="PF01129">
    <property type="entry name" value="ART"/>
    <property type="match status" value="1"/>
</dbReference>
<sequence length="782" mass="92406">MVSMKSKLAARTIPTTTSDTSLVFDRNKENIESHQLIWLDAYVNSNEGTTVINQLRTIIDYVKIVSNVKQCQQYIKQTTDTITFFITSGQVGKQIVPLIHDCHHIRTIYIYCQDKECHRQWASAYTKVQLRQQSEVQSELVQGIHVKLEELLENLTQDVKDYLKHEQDEIFVLTNKNDRTTNMFAVNWWGNLIRLLVGLPHPKICQRKMLRALELYYNGNTHETNLLKEFEETYTSDRAVWWYTRQTFLYRLLNKALRQRNVRVLFMFSFFIKDLYQQLKQEHEKYIHQQQSEHRPIKVYRGQIISKDEFQELADLPVQINSFLSTSIYRSVALGFLQPSSPDAEIQSILFEIEIDWDCASQPFADITHLSYFPNEKEILFMITTEFTVECEPSSRRHVVYDENEKVWTVKLRLRDEIGKKYEAHPSSSRINLKRQIGEQTVYLIEATLDEINVVFTNLLILYPSEKWILAIKNFCLARHERREKNYNQALQNYEHALQIWFEHISDNSLGCEMNIGDVFSSMSFCYVELNNKDLFTENVDLAISYYDKVIEKAEISNDRDEQMSIIKIDKVYHNYINLYKRKTNMADDINDKLKYRKIATIYREKELRLMLKCLSFNDTAIGWCYNHLGDDYAKTSDYDNALKNYQKGLEVFLMQTKPYPIFIIIISEKMADIYSEKKHDYRLTLEYYLTTHKYIVLKNTPTNSDGQRQRVAASHEKLADIYEILEKYDLAEQQLSSAIKLEIFSRTQKQQIDGKLKKIQGKIVERLINQNNSSLHDRTLL</sequence>
<dbReference type="Proteomes" id="UP000681722">
    <property type="component" value="Unassembled WGS sequence"/>
</dbReference>
<dbReference type="GO" id="GO:0016779">
    <property type="term" value="F:nucleotidyltransferase activity"/>
    <property type="evidence" value="ECO:0007669"/>
    <property type="project" value="UniProtKB-KW"/>
</dbReference>
<evidence type="ECO:0000313" key="7">
    <source>
        <dbReference type="EMBL" id="CAF1539139.1"/>
    </source>
</evidence>
<dbReference type="InterPro" id="IPR011990">
    <property type="entry name" value="TPR-like_helical_dom_sf"/>
</dbReference>
<keyword evidence="6" id="KW-0521">NADP</keyword>
<gene>
    <name evidence="7" type="ORF">GPM918_LOCUS38525</name>
    <name evidence="8" type="ORF">SRO942_LOCUS39353</name>
</gene>
<dbReference type="EC" id="2.4.2.31" evidence="6"/>
<dbReference type="SUPFAM" id="SSF48452">
    <property type="entry name" value="TPR-like"/>
    <property type="match status" value="1"/>
</dbReference>
<keyword evidence="3 6" id="KW-0808">Transferase</keyword>
<dbReference type="Gene3D" id="3.90.176.10">
    <property type="entry name" value="Toxin ADP-ribosyltransferase, Chain A, domain 1"/>
    <property type="match status" value="1"/>
</dbReference>
<dbReference type="PROSITE" id="PS51996">
    <property type="entry name" value="TR_MART"/>
    <property type="match status" value="1"/>
</dbReference>
<evidence type="ECO:0000256" key="4">
    <source>
        <dbReference type="ARBA" id="ARBA00022695"/>
    </source>
</evidence>
<dbReference type="SMART" id="SM00028">
    <property type="entry name" value="TPR"/>
    <property type="match status" value="3"/>
</dbReference>
<reference evidence="7" key="1">
    <citation type="submission" date="2021-02" db="EMBL/GenBank/DDBJ databases">
        <authorList>
            <person name="Nowell W R."/>
        </authorList>
    </citation>
    <scope>NUCLEOTIDE SEQUENCE</scope>
</reference>
<proteinExistence type="inferred from homology"/>
<dbReference type="InterPro" id="IPR019734">
    <property type="entry name" value="TPR_rpt"/>
</dbReference>
<dbReference type="SUPFAM" id="SSF56399">
    <property type="entry name" value="ADP-ribosylation"/>
    <property type="match status" value="1"/>
</dbReference>
<evidence type="ECO:0000256" key="1">
    <source>
        <dbReference type="ARBA" id="ARBA00009558"/>
    </source>
</evidence>
<dbReference type="EMBL" id="CAJOBC010091272">
    <property type="protein sequence ID" value="CAF4399331.1"/>
    <property type="molecule type" value="Genomic_DNA"/>
</dbReference>
<evidence type="ECO:0000313" key="9">
    <source>
        <dbReference type="Proteomes" id="UP000663829"/>
    </source>
</evidence>
<comment type="similarity">
    <text evidence="1 6">Belongs to the Arg-specific ADP-ribosyltransferase family.</text>
</comment>
<evidence type="ECO:0000256" key="5">
    <source>
        <dbReference type="ARBA" id="ARBA00047597"/>
    </source>
</evidence>
<comment type="caution">
    <text evidence="7">The sequence shown here is derived from an EMBL/GenBank/DDBJ whole genome shotgun (WGS) entry which is preliminary data.</text>
</comment>
<keyword evidence="9" id="KW-1185">Reference proteome</keyword>
<evidence type="ECO:0000313" key="8">
    <source>
        <dbReference type="EMBL" id="CAF4399331.1"/>
    </source>
</evidence>
<evidence type="ECO:0000256" key="3">
    <source>
        <dbReference type="ARBA" id="ARBA00022679"/>
    </source>
</evidence>
<comment type="catalytic activity">
    <reaction evidence="5 6">
        <text>L-arginyl-[protein] + NAD(+) = N(omega)-(ADP-D-ribosyl)-L-arginyl-[protein] + nicotinamide + H(+)</text>
        <dbReference type="Rhea" id="RHEA:19149"/>
        <dbReference type="Rhea" id="RHEA-COMP:10532"/>
        <dbReference type="Rhea" id="RHEA-COMP:15087"/>
        <dbReference type="ChEBI" id="CHEBI:15378"/>
        <dbReference type="ChEBI" id="CHEBI:17154"/>
        <dbReference type="ChEBI" id="CHEBI:29965"/>
        <dbReference type="ChEBI" id="CHEBI:57540"/>
        <dbReference type="ChEBI" id="CHEBI:142554"/>
        <dbReference type="EC" id="2.4.2.31"/>
    </reaction>
</comment>
<keyword evidence="2 6" id="KW-0328">Glycosyltransferase</keyword>
<dbReference type="Proteomes" id="UP000663829">
    <property type="component" value="Unassembled WGS sequence"/>
</dbReference>
<name>A0A815W0M1_9BILA</name>
<dbReference type="EMBL" id="CAJNOQ010025645">
    <property type="protein sequence ID" value="CAF1539139.1"/>
    <property type="molecule type" value="Genomic_DNA"/>
</dbReference>
<keyword evidence="4" id="KW-0548">Nucleotidyltransferase</keyword>
<evidence type="ECO:0000256" key="2">
    <source>
        <dbReference type="ARBA" id="ARBA00022676"/>
    </source>
</evidence>